<dbReference type="Proteomes" id="UP001311232">
    <property type="component" value="Unassembled WGS sequence"/>
</dbReference>
<dbReference type="InterPro" id="IPR040354">
    <property type="entry name" value="TCTN1-3"/>
</dbReference>
<dbReference type="GO" id="GO:0007224">
    <property type="term" value="P:smoothened signaling pathway"/>
    <property type="evidence" value="ECO:0007669"/>
    <property type="project" value="TreeGrafter"/>
</dbReference>
<comment type="subunit">
    <text evidence="2">Part of the tectonic-like complex (also named B9 complex).</text>
</comment>
<evidence type="ECO:0000256" key="4">
    <source>
        <dbReference type="ARBA" id="ARBA00022794"/>
    </source>
</evidence>
<dbReference type="InterPro" id="IPR011677">
    <property type="entry name" value="TCTN1-3_dom"/>
</dbReference>
<keyword evidence="3 7" id="KW-0732">Signal</keyword>
<evidence type="ECO:0000259" key="9">
    <source>
        <dbReference type="Pfam" id="PF25752"/>
    </source>
</evidence>
<accession>A0AAV9RDY0</accession>
<feature type="domain" description="Tectonic-1-3" evidence="8">
    <location>
        <begin position="390"/>
        <end position="535"/>
    </location>
</feature>
<feature type="compositionally biased region" description="Polar residues" evidence="6">
    <location>
        <begin position="28"/>
        <end position="37"/>
    </location>
</feature>
<dbReference type="GO" id="GO:0060271">
    <property type="term" value="P:cilium assembly"/>
    <property type="evidence" value="ECO:0007669"/>
    <property type="project" value="TreeGrafter"/>
</dbReference>
<dbReference type="Pfam" id="PF07773">
    <property type="entry name" value="TCTN_DUF1619"/>
    <property type="match status" value="2"/>
</dbReference>
<keyword evidence="11" id="KW-1185">Reference proteome</keyword>
<comment type="similarity">
    <text evidence="1">Belongs to the tectonic family.</text>
</comment>
<protein>
    <recommendedName>
        <fullName evidence="12">Tectonic-3</fullName>
    </recommendedName>
</protein>
<feature type="domain" description="Tectonic-1-3" evidence="8">
    <location>
        <begin position="202"/>
        <end position="353"/>
    </location>
</feature>
<evidence type="ECO:0000313" key="11">
    <source>
        <dbReference type="Proteomes" id="UP001311232"/>
    </source>
</evidence>
<feature type="chain" id="PRO_5043709804" description="Tectonic-3" evidence="7">
    <location>
        <begin position="25"/>
        <end position="602"/>
    </location>
</feature>
<sequence length="602" mass="64836">MISSCLRLLHVLLVLCGRLALSATDLGATSSPNSSPTYGVPFSSPTPAPGVTGATEEATLYSTLDPAVTTQQSVSETPAAVTEAPSPTTLVSAQGCLCDLTPGFCDIGCCCDTTDCDVTNLARVFTGCPKQDVRGVCIEKWLMFRANVDSTLVTVTDTLFCVKAEAADALRSPPGLTQFPALGDSYRFSPQGQLITKHSRDFYRADDVIQTFFSNSSVRGLLRQPSPGAASAFCFSRNPAKFLRSTSLSCTRMVTSQSCTADPNLRAGSYFSDMSLIKVPTGDTVIPSDYLIPVTPQSDWPAPVKQNGFCINVVKEVEFIVGYTARGELMYGIININLADVALEQLLLQKHSVQFQLAAPSPTPGEPAPPVGLREGSAVIGRFNGKHQPLTSLGVSEGGACSSDPRTRSPVLFTHNTITGCTFSSPTQNCTELRLRIYEILQGSAAPDVIAMNSGSRPDWTRVITQECSINPQESCASGCTLPLSLFIRVLWARQGFIELPQNHILGAKFLFHCQNVQCPLSSPLALTAKAAFIETTVYPEPPRGFPQPHWRFPFSFFSRGVAELDGHVVPSGSSAERVSWSWMMFPLLLAGLGFFTVQLDR</sequence>
<reference evidence="10 11" key="1">
    <citation type="submission" date="2021-06" db="EMBL/GenBank/DDBJ databases">
        <authorList>
            <person name="Palmer J.M."/>
        </authorList>
    </citation>
    <scope>NUCLEOTIDE SEQUENCE [LARGE SCALE GENOMIC DNA]</scope>
    <source>
        <strain evidence="10 11">MEX-2019</strain>
        <tissue evidence="10">Muscle</tissue>
    </source>
</reference>
<evidence type="ECO:0000259" key="8">
    <source>
        <dbReference type="Pfam" id="PF07773"/>
    </source>
</evidence>
<evidence type="ECO:0000313" key="10">
    <source>
        <dbReference type="EMBL" id="KAK5607160.1"/>
    </source>
</evidence>
<evidence type="ECO:0000256" key="6">
    <source>
        <dbReference type="SAM" id="MobiDB-lite"/>
    </source>
</evidence>
<evidence type="ECO:0000256" key="3">
    <source>
        <dbReference type="ARBA" id="ARBA00022729"/>
    </source>
</evidence>
<keyword evidence="5" id="KW-0325">Glycoprotein</keyword>
<dbReference type="InterPro" id="IPR057724">
    <property type="entry name" value="TCTN1-3_N"/>
</dbReference>
<evidence type="ECO:0000256" key="2">
    <source>
        <dbReference type="ARBA" id="ARBA00011495"/>
    </source>
</evidence>
<feature type="signal peptide" evidence="7">
    <location>
        <begin position="1"/>
        <end position="24"/>
    </location>
</feature>
<proteinExistence type="inferred from homology"/>
<gene>
    <name evidence="10" type="ORF">CRENBAI_006437</name>
</gene>
<comment type="caution">
    <text evidence="10">The sequence shown here is derived from an EMBL/GenBank/DDBJ whole genome shotgun (WGS) entry which is preliminary data.</text>
</comment>
<dbReference type="Pfam" id="PF25752">
    <property type="entry name" value="DUF1619_N"/>
    <property type="match status" value="1"/>
</dbReference>
<feature type="domain" description="Tectonic-1-3 N-terminal" evidence="9">
    <location>
        <begin position="77"/>
        <end position="151"/>
    </location>
</feature>
<feature type="region of interest" description="Disordered" evidence="6">
    <location>
        <begin position="28"/>
        <end position="51"/>
    </location>
</feature>
<evidence type="ECO:0000256" key="7">
    <source>
        <dbReference type="SAM" id="SignalP"/>
    </source>
</evidence>
<dbReference type="PANTHER" id="PTHR14611">
    <property type="entry name" value="TECTONIC FAMILY MEMBER"/>
    <property type="match status" value="1"/>
</dbReference>
<dbReference type="EMBL" id="JAHHUM010002032">
    <property type="protein sequence ID" value="KAK5607160.1"/>
    <property type="molecule type" value="Genomic_DNA"/>
</dbReference>
<keyword evidence="4" id="KW-0970">Cilium biogenesis/degradation</keyword>
<dbReference type="PANTHER" id="PTHR14611:SF4">
    <property type="entry name" value="TECTONIC-3"/>
    <property type="match status" value="1"/>
</dbReference>
<evidence type="ECO:0008006" key="12">
    <source>
        <dbReference type="Google" id="ProtNLM"/>
    </source>
</evidence>
<organism evidence="10 11">
    <name type="scientific">Crenichthys baileyi</name>
    <name type="common">White River springfish</name>
    <dbReference type="NCBI Taxonomy" id="28760"/>
    <lineage>
        <taxon>Eukaryota</taxon>
        <taxon>Metazoa</taxon>
        <taxon>Chordata</taxon>
        <taxon>Craniata</taxon>
        <taxon>Vertebrata</taxon>
        <taxon>Euteleostomi</taxon>
        <taxon>Actinopterygii</taxon>
        <taxon>Neopterygii</taxon>
        <taxon>Teleostei</taxon>
        <taxon>Neoteleostei</taxon>
        <taxon>Acanthomorphata</taxon>
        <taxon>Ovalentaria</taxon>
        <taxon>Atherinomorphae</taxon>
        <taxon>Cyprinodontiformes</taxon>
        <taxon>Goodeidae</taxon>
        <taxon>Crenichthys</taxon>
    </lineage>
</organism>
<evidence type="ECO:0000256" key="1">
    <source>
        <dbReference type="ARBA" id="ARBA00007633"/>
    </source>
</evidence>
<name>A0AAV9RDY0_9TELE</name>
<dbReference type="AlphaFoldDB" id="A0AAV9RDY0"/>
<evidence type="ECO:0000256" key="5">
    <source>
        <dbReference type="ARBA" id="ARBA00023180"/>
    </source>
</evidence>